<comment type="caution">
    <text evidence="1">The sequence shown here is derived from an EMBL/GenBank/DDBJ whole genome shotgun (WGS) entry which is preliminary data.</text>
</comment>
<reference evidence="2" key="2">
    <citation type="journal article" date="2018" name="BMC Genomics">
        <title>Genomic insights into host adaptation between the wheat stripe rust pathogen (Puccinia striiformis f. sp. tritici) and the barley stripe rust pathogen (Puccinia striiformis f. sp. hordei).</title>
        <authorList>
            <person name="Xia C."/>
            <person name="Wang M."/>
            <person name="Yin C."/>
            <person name="Cornejo O.E."/>
            <person name="Hulbert S.H."/>
            <person name="Chen X."/>
        </authorList>
    </citation>
    <scope>NUCLEOTIDE SEQUENCE [LARGE SCALE GENOMIC DNA]</scope>
    <source>
        <strain evidence="2">93TX-2</strain>
    </source>
</reference>
<evidence type="ECO:0000313" key="1">
    <source>
        <dbReference type="EMBL" id="POV98263.1"/>
    </source>
</evidence>
<reference evidence="1 2" key="1">
    <citation type="submission" date="2017-12" db="EMBL/GenBank/DDBJ databases">
        <title>Gene loss provides genomic basis for host adaptation in cereal stripe rust fungi.</title>
        <authorList>
            <person name="Xia C."/>
        </authorList>
    </citation>
    <scope>NUCLEOTIDE SEQUENCE [LARGE SCALE GENOMIC DNA]</scope>
    <source>
        <strain evidence="1 2">93TX-2</strain>
    </source>
</reference>
<dbReference type="Proteomes" id="UP000238274">
    <property type="component" value="Unassembled WGS sequence"/>
</dbReference>
<proteinExistence type="predicted"/>
<sequence length="76" mass="8304">MTIMVRAPAIPTPSPHYIYNHLFPPTATKKIAMVALSHRLTSMKTAAVPTPKASLTNWTTPTVGRLNCTRVSIFPS</sequence>
<dbReference type="VEuPathDB" id="FungiDB:PSHT_14126"/>
<gene>
    <name evidence="1" type="ORF">PSHT_14126</name>
</gene>
<keyword evidence="2" id="KW-1185">Reference proteome</keyword>
<dbReference type="EMBL" id="PKSM01000304">
    <property type="protein sequence ID" value="POV98263.1"/>
    <property type="molecule type" value="Genomic_DNA"/>
</dbReference>
<name>A0A2S4ULT8_9BASI</name>
<dbReference type="AlphaFoldDB" id="A0A2S4ULT8"/>
<reference evidence="2" key="3">
    <citation type="journal article" date="2018" name="Mol. Plant Microbe Interact.">
        <title>Genome sequence resources for the wheat stripe rust pathogen (Puccinia striiformis f. sp. tritici) and the barley stripe rust pathogen (Puccinia striiformis f. sp. hordei).</title>
        <authorList>
            <person name="Xia C."/>
            <person name="Wang M."/>
            <person name="Yin C."/>
            <person name="Cornejo O.E."/>
            <person name="Hulbert S.H."/>
            <person name="Chen X."/>
        </authorList>
    </citation>
    <scope>NUCLEOTIDE SEQUENCE [LARGE SCALE GENOMIC DNA]</scope>
    <source>
        <strain evidence="2">93TX-2</strain>
    </source>
</reference>
<organism evidence="1 2">
    <name type="scientific">Puccinia striiformis</name>
    <dbReference type="NCBI Taxonomy" id="27350"/>
    <lineage>
        <taxon>Eukaryota</taxon>
        <taxon>Fungi</taxon>
        <taxon>Dikarya</taxon>
        <taxon>Basidiomycota</taxon>
        <taxon>Pucciniomycotina</taxon>
        <taxon>Pucciniomycetes</taxon>
        <taxon>Pucciniales</taxon>
        <taxon>Pucciniaceae</taxon>
        <taxon>Puccinia</taxon>
    </lineage>
</organism>
<evidence type="ECO:0000313" key="2">
    <source>
        <dbReference type="Proteomes" id="UP000238274"/>
    </source>
</evidence>
<accession>A0A2S4ULT8</accession>
<protein>
    <submittedName>
        <fullName evidence="1">Uncharacterized protein</fullName>
    </submittedName>
</protein>